<reference evidence="2" key="3">
    <citation type="journal article" date="2017" name="Nature">
        <title>Genome sequence of the progenitor of the wheat D genome Aegilops tauschii.</title>
        <authorList>
            <person name="Luo M.C."/>
            <person name="Gu Y.Q."/>
            <person name="Puiu D."/>
            <person name="Wang H."/>
            <person name="Twardziok S.O."/>
            <person name="Deal K.R."/>
            <person name="Huo N."/>
            <person name="Zhu T."/>
            <person name="Wang L."/>
            <person name="Wang Y."/>
            <person name="McGuire P.E."/>
            <person name="Liu S."/>
            <person name="Long H."/>
            <person name="Ramasamy R.K."/>
            <person name="Rodriguez J.C."/>
            <person name="Van S.L."/>
            <person name="Yuan L."/>
            <person name="Wang Z."/>
            <person name="Xia Z."/>
            <person name="Xiao L."/>
            <person name="Anderson O.D."/>
            <person name="Ouyang S."/>
            <person name="Liang Y."/>
            <person name="Zimin A.V."/>
            <person name="Pertea G."/>
            <person name="Qi P."/>
            <person name="Bennetzen J.L."/>
            <person name="Dai X."/>
            <person name="Dawson M.W."/>
            <person name="Muller H.G."/>
            <person name="Kugler K."/>
            <person name="Rivarola-Duarte L."/>
            <person name="Spannagl M."/>
            <person name="Mayer K.F.X."/>
            <person name="Lu F.H."/>
            <person name="Bevan M.W."/>
            <person name="Leroy P."/>
            <person name="Li P."/>
            <person name="You F.M."/>
            <person name="Sun Q."/>
            <person name="Liu Z."/>
            <person name="Lyons E."/>
            <person name="Wicker T."/>
            <person name="Salzberg S.L."/>
            <person name="Devos K.M."/>
            <person name="Dvorak J."/>
        </authorList>
    </citation>
    <scope>NUCLEOTIDE SEQUENCE [LARGE SCALE GENOMIC DNA]</scope>
    <source>
        <strain evidence="2">cv. AL8/78</strain>
    </source>
</reference>
<keyword evidence="3" id="KW-1185">Reference proteome</keyword>
<reference evidence="3" key="2">
    <citation type="journal article" date="2017" name="Nat. Plants">
        <title>The Aegilops tauschii genome reveals multiple impacts of transposons.</title>
        <authorList>
            <person name="Zhao G."/>
            <person name="Zou C."/>
            <person name="Li K."/>
            <person name="Wang K."/>
            <person name="Li T."/>
            <person name="Gao L."/>
            <person name="Zhang X."/>
            <person name="Wang H."/>
            <person name="Yang Z."/>
            <person name="Liu X."/>
            <person name="Jiang W."/>
            <person name="Mao L."/>
            <person name="Kong X."/>
            <person name="Jiao Y."/>
            <person name="Jia J."/>
        </authorList>
    </citation>
    <scope>NUCLEOTIDE SEQUENCE [LARGE SCALE GENOMIC DNA]</scope>
    <source>
        <strain evidence="3">cv. AL8/78</strain>
    </source>
</reference>
<feature type="region of interest" description="Disordered" evidence="1">
    <location>
        <begin position="1"/>
        <end position="61"/>
    </location>
</feature>
<reference evidence="3" key="1">
    <citation type="journal article" date="2014" name="Science">
        <title>Ancient hybridizations among the ancestral genomes of bread wheat.</title>
        <authorList>
            <consortium name="International Wheat Genome Sequencing Consortium,"/>
            <person name="Marcussen T."/>
            <person name="Sandve S.R."/>
            <person name="Heier L."/>
            <person name="Spannagl M."/>
            <person name="Pfeifer M."/>
            <person name="Jakobsen K.S."/>
            <person name="Wulff B.B."/>
            <person name="Steuernagel B."/>
            <person name="Mayer K.F."/>
            <person name="Olsen O.A."/>
        </authorList>
    </citation>
    <scope>NUCLEOTIDE SEQUENCE [LARGE SCALE GENOMIC DNA]</scope>
    <source>
        <strain evidence="3">cv. AL8/78</strain>
    </source>
</reference>
<dbReference type="Gramene" id="AET5Gv20247700.1">
    <property type="protein sequence ID" value="AET5Gv20247700.1"/>
    <property type="gene ID" value="AET5Gv20247700"/>
</dbReference>
<dbReference type="Proteomes" id="UP000015105">
    <property type="component" value="Chromosome 5D"/>
</dbReference>
<sequence>KTPGAKATLYPHPPSNLAVPPANRSSALQPPIPATPPPFCRDCSSPLSRASGAPRAPMGSPGMATAAGTAVLVYLVLSGRLCRDADGAAGGRGAMEDEMITSAVSEAAA</sequence>
<accession>A0A453JZQ6</accession>
<protein>
    <submittedName>
        <fullName evidence="2">Uncharacterized protein</fullName>
    </submittedName>
</protein>
<name>A0A453JZQ6_AEGTS</name>
<evidence type="ECO:0000313" key="3">
    <source>
        <dbReference type="Proteomes" id="UP000015105"/>
    </source>
</evidence>
<evidence type="ECO:0000256" key="1">
    <source>
        <dbReference type="SAM" id="MobiDB-lite"/>
    </source>
</evidence>
<reference evidence="2" key="5">
    <citation type="journal article" date="2021" name="G3 (Bethesda)">
        <title>Aegilops tauschii genome assembly Aet v5.0 features greater sequence contiguity and improved annotation.</title>
        <authorList>
            <person name="Wang L."/>
            <person name="Zhu T."/>
            <person name="Rodriguez J.C."/>
            <person name="Deal K.R."/>
            <person name="Dubcovsky J."/>
            <person name="McGuire P.E."/>
            <person name="Lux T."/>
            <person name="Spannagl M."/>
            <person name="Mayer K.F.X."/>
            <person name="Baldrich P."/>
            <person name="Meyers B.C."/>
            <person name="Huo N."/>
            <person name="Gu Y.Q."/>
            <person name="Zhou H."/>
            <person name="Devos K.M."/>
            <person name="Bennetzen J.L."/>
            <person name="Unver T."/>
            <person name="Budak H."/>
            <person name="Gulick P.J."/>
            <person name="Galiba G."/>
            <person name="Kalapos B."/>
            <person name="Nelson D.R."/>
            <person name="Li P."/>
            <person name="You F.M."/>
            <person name="Luo M.C."/>
            <person name="Dvorak J."/>
        </authorList>
    </citation>
    <scope>NUCLEOTIDE SEQUENCE [LARGE SCALE GENOMIC DNA]</scope>
    <source>
        <strain evidence="2">cv. AL8/78</strain>
    </source>
</reference>
<feature type="compositionally biased region" description="Pro residues" evidence="1">
    <location>
        <begin position="30"/>
        <end position="39"/>
    </location>
</feature>
<dbReference type="AlphaFoldDB" id="A0A453JZQ6"/>
<evidence type="ECO:0000313" key="2">
    <source>
        <dbReference type="EnsemblPlants" id="AET5Gv20247700.1"/>
    </source>
</evidence>
<organism evidence="2 3">
    <name type="scientific">Aegilops tauschii subsp. strangulata</name>
    <name type="common">Goatgrass</name>
    <dbReference type="NCBI Taxonomy" id="200361"/>
    <lineage>
        <taxon>Eukaryota</taxon>
        <taxon>Viridiplantae</taxon>
        <taxon>Streptophyta</taxon>
        <taxon>Embryophyta</taxon>
        <taxon>Tracheophyta</taxon>
        <taxon>Spermatophyta</taxon>
        <taxon>Magnoliopsida</taxon>
        <taxon>Liliopsida</taxon>
        <taxon>Poales</taxon>
        <taxon>Poaceae</taxon>
        <taxon>BOP clade</taxon>
        <taxon>Pooideae</taxon>
        <taxon>Triticodae</taxon>
        <taxon>Triticeae</taxon>
        <taxon>Triticinae</taxon>
        <taxon>Aegilops</taxon>
    </lineage>
</organism>
<reference evidence="2" key="4">
    <citation type="submission" date="2019-03" db="UniProtKB">
        <authorList>
            <consortium name="EnsemblPlants"/>
        </authorList>
    </citation>
    <scope>IDENTIFICATION</scope>
</reference>
<dbReference type="EnsemblPlants" id="AET5Gv20247700.1">
    <property type="protein sequence ID" value="AET5Gv20247700.1"/>
    <property type="gene ID" value="AET5Gv20247700"/>
</dbReference>
<proteinExistence type="predicted"/>